<feature type="transmembrane region" description="Helical" evidence="5">
    <location>
        <begin position="120"/>
        <end position="143"/>
    </location>
</feature>
<evidence type="ECO:0008006" key="9">
    <source>
        <dbReference type="Google" id="ProtNLM"/>
    </source>
</evidence>
<dbReference type="EMBL" id="SDOV01000007">
    <property type="protein sequence ID" value="KAH7639294.1"/>
    <property type="molecule type" value="Genomic_DNA"/>
</dbReference>
<evidence type="ECO:0000256" key="3">
    <source>
        <dbReference type="ARBA" id="ARBA00022989"/>
    </source>
</evidence>
<dbReference type="GO" id="GO:0016020">
    <property type="term" value="C:membrane"/>
    <property type="evidence" value="ECO:0007669"/>
    <property type="project" value="UniProtKB-SubCell"/>
</dbReference>
<evidence type="ECO:0000256" key="1">
    <source>
        <dbReference type="ARBA" id="ARBA00004141"/>
    </source>
</evidence>
<evidence type="ECO:0000256" key="4">
    <source>
        <dbReference type="ARBA" id="ARBA00023136"/>
    </source>
</evidence>
<dbReference type="OrthoDB" id="5873721at2759"/>
<reference evidence="7" key="1">
    <citation type="submission" date="2013-05" db="EMBL/GenBank/DDBJ databases">
        <authorList>
            <person name="Yim A.K.Y."/>
            <person name="Chan T.F."/>
            <person name="Ji K.M."/>
            <person name="Liu X.Y."/>
            <person name="Zhou J.W."/>
            <person name="Li R.Q."/>
            <person name="Yang K.Y."/>
            <person name="Li J."/>
            <person name="Li M."/>
            <person name="Law P.T.W."/>
            <person name="Wu Y.L."/>
            <person name="Cai Z.L."/>
            <person name="Qin H."/>
            <person name="Bao Y."/>
            <person name="Leung R.K.K."/>
            <person name="Ng P.K.S."/>
            <person name="Zou J."/>
            <person name="Zhong X.J."/>
            <person name="Ran P.X."/>
            <person name="Zhong N.S."/>
            <person name="Liu Z.G."/>
            <person name="Tsui S.K.W."/>
        </authorList>
    </citation>
    <scope>NUCLEOTIDE SEQUENCE</scope>
    <source>
        <strain evidence="7">Derf</strain>
        <tissue evidence="7">Whole organism</tissue>
    </source>
</reference>
<dbReference type="InterPro" id="IPR019372">
    <property type="entry name" value="LHFPL"/>
</dbReference>
<evidence type="ECO:0000256" key="2">
    <source>
        <dbReference type="ARBA" id="ARBA00022692"/>
    </source>
</evidence>
<keyword evidence="4 5" id="KW-0472">Membrane</keyword>
<proteinExistence type="predicted"/>
<keyword evidence="3 5" id="KW-1133">Transmembrane helix</keyword>
<keyword evidence="2 5" id="KW-0812">Transmembrane</keyword>
<dbReference type="PANTHER" id="PTHR12489">
    <property type="entry name" value="LIPOMA HMGIC FUSION PARTNER-LIKE PROTEIN"/>
    <property type="match status" value="1"/>
</dbReference>
<dbReference type="Proteomes" id="UP000828236">
    <property type="component" value="Unassembled WGS sequence"/>
</dbReference>
<gene>
    <name evidence="7" type="ORF">DERF_005747</name>
    <name evidence="6" type="ORF">HUG17_3327</name>
</gene>
<name>A0A922I6F9_DERFA</name>
<evidence type="ECO:0000313" key="8">
    <source>
        <dbReference type="Proteomes" id="UP000790347"/>
    </source>
</evidence>
<reference evidence="6" key="2">
    <citation type="submission" date="2020-06" db="EMBL/GenBank/DDBJ databases">
        <authorList>
            <person name="Ji K."/>
            <person name="Li J."/>
        </authorList>
    </citation>
    <scope>NUCLEOTIDE SEQUENCE</scope>
    <source>
        <strain evidence="6">JKM2019</strain>
        <tissue evidence="6">Whole body</tissue>
    </source>
</reference>
<feature type="transmembrane region" description="Helical" evidence="5">
    <location>
        <begin position="155"/>
        <end position="177"/>
    </location>
</feature>
<dbReference type="Proteomes" id="UP000790347">
    <property type="component" value="Unassembled WGS sequence"/>
</dbReference>
<sequence>MLIQDDTNEQKIIESSSYKHPDDIESDHHYHRTTHLLCSFVWWTALSLIASLLIAAGFWLPYWIQGFYDDDNGSQITTITFSPFRRCNFPVINNDGNVNIMFKCIRYEHFDDIPSLSWKLTTLLVGLGVLFSILVALILLFACCMPNALTSSNTCLLVIVQLLIILVIITGCIIYPLGWNDQQQQQQQIQHICGAYNLEKPFELEKCQPSLSIYLLASGLILLIICLMFGICTSRQYRKFF</sequence>
<dbReference type="PANTHER" id="PTHR12489:SF16">
    <property type="entry name" value="LHFPL TETRASPAN SUBFAMILY MEMBER 6 PROTEIN-RELATED"/>
    <property type="match status" value="1"/>
</dbReference>
<feature type="transmembrane region" description="Helical" evidence="5">
    <location>
        <begin position="40"/>
        <end position="64"/>
    </location>
</feature>
<reference evidence="6" key="3">
    <citation type="journal article" date="2021" name="World Allergy Organ. J.">
        <title>Chromosome-level assembly of Dermatophagoides farinae genome and transcriptome reveals two novel allergens Der f 37 and Der f 39.</title>
        <authorList>
            <person name="Chen J."/>
            <person name="Cai Z."/>
            <person name="Fan D."/>
            <person name="Hu J."/>
            <person name="Hou Y."/>
            <person name="He Y."/>
            <person name="Zhang Z."/>
            <person name="Zhao Z."/>
            <person name="Gao P."/>
            <person name="Hu W."/>
            <person name="Sun J."/>
            <person name="Li J."/>
            <person name="Ji K."/>
        </authorList>
    </citation>
    <scope>NUCLEOTIDE SEQUENCE</scope>
    <source>
        <strain evidence="6">JKM2019</strain>
    </source>
</reference>
<feature type="transmembrane region" description="Helical" evidence="5">
    <location>
        <begin position="211"/>
        <end position="232"/>
    </location>
</feature>
<reference evidence="7" key="4">
    <citation type="journal article" date="2022" name="Res Sq">
        <title>Comparative Genomics Reveals Insights into the Divergent Evolution of Astigmatic Mites and Household Pest Adaptations.</title>
        <authorList>
            <person name="Xiong Q."/>
            <person name="Wan A.T.-Y."/>
            <person name="Liu X.-Y."/>
            <person name="Fung C.S.-H."/>
            <person name="Xiao X."/>
            <person name="Malainual N."/>
            <person name="Hou J."/>
            <person name="Wang L."/>
            <person name="Wang M."/>
            <person name="Yang K."/>
            <person name="Cui Y."/>
            <person name="Leung E."/>
            <person name="Nong W."/>
            <person name="Shin S.-K."/>
            <person name="Au S."/>
            <person name="Jeong K.Y."/>
            <person name="Chew F.T."/>
            <person name="Hui J."/>
            <person name="Leung T.F."/>
            <person name="Tungtrongchitr A."/>
            <person name="Zhong N."/>
            <person name="Liu Z."/>
            <person name="Tsui S."/>
        </authorList>
    </citation>
    <scope>NUCLEOTIDE SEQUENCE</scope>
    <source>
        <strain evidence="7">Derf</strain>
        <tissue evidence="7">Whole organism</tissue>
    </source>
</reference>
<dbReference type="EMBL" id="ASGP02000002">
    <property type="protein sequence ID" value="KAH9522148.1"/>
    <property type="molecule type" value="Genomic_DNA"/>
</dbReference>
<organism evidence="7 8">
    <name type="scientific">Dermatophagoides farinae</name>
    <name type="common">American house dust mite</name>
    <dbReference type="NCBI Taxonomy" id="6954"/>
    <lineage>
        <taxon>Eukaryota</taxon>
        <taxon>Metazoa</taxon>
        <taxon>Ecdysozoa</taxon>
        <taxon>Arthropoda</taxon>
        <taxon>Chelicerata</taxon>
        <taxon>Arachnida</taxon>
        <taxon>Acari</taxon>
        <taxon>Acariformes</taxon>
        <taxon>Sarcoptiformes</taxon>
        <taxon>Astigmata</taxon>
        <taxon>Psoroptidia</taxon>
        <taxon>Analgoidea</taxon>
        <taxon>Pyroglyphidae</taxon>
        <taxon>Dermatophagoidinae</taxon>
        <taxon>Dermatophagoides</taxon>
    </lineage>
</organism>
<evidence type="ECO:0000313" key="6">
    <source>
        <dbReference type="EMBL" id="KAH7639294.1"/>
    </source>
</evidence>
<protein>
    <recommendedName>
        <fullName evidence="9">LHFPL tetraspan subfamily member 6 protein-like</fullName>
    </recommendedName>
</protein>
<dbReference type="AlphaFoldDB" id="A0A922I6F9"/>
<evidence type="ECO:0000313" key="7">
    <source>
        <dbReference type="EMBL" id="KAH9522148.1"/>
    </source>
</evidence>
<comment type="subcellular location">
    <subcellularLocation>
        <location evidence="1">Membrane</location>
        <topology evidence="1">Multi-pass membrane protein</topology>
    </subcellularLocation>
</comment>
<dbReference type="Pfam" id="PF10242">
    <property type="entry name" value="L_HMGIC_fpl"/>
    <property type="match status" value="1"/>
</dbReference>
<comment type="caution">
    <text evidence="7">The sequence shown here is derived from an EMBL/GenBank/DDBJ whole genome shotgun (WGS) entry which is preliminary data.</text>
</comment>
<evidence type="ECO:0000256" key="5">
    <source>
        <dbReference type="SAM" id="Phobius"/>
    </source>
</evidence>
<accession>A0A922I6F9</accession>
<keyword evidence="8" id="KW-1185">Reference proteome</keyword>